<keyword evidence="1" id="KW-1133">Transmembrane helix</keyword>
<dbReference type="AlphaFoldDB" id="A0A347ZT06"/>
<dbReference type="Proteomes" id="UP000256388">
    <property type="component" value="Unassembled WGS sequence"/>
</dbReference>
<protein>
    <recommendedName>
        <fullName evidence="4">DoxX-like protein</fullName>
    </recommendedName>
</protein>
<dbReference type="EMBL" id="QUMS01000001">
    <property type="protein sequence ID" value="REG10988.1"/>
    <property type="molecule type" value="Genomic_DNA"/>
</dbReference>
<reference evidence="2 3" key="1">
    <citation type="submission" date="2018-08" db="EMBL/GenBank/DDBJ databases">
        <title>Genomic Encyclopedia of Type Strains, Phase IV (KMG-IV): sequencing the most valuable type-strain genomes for metagenomic binning, comparative biology and taxonomic classification.</title>
        <authorList>
            <person name="Goeker M."/>
        </authorList>
    </citation>
    <scope>NUCLEOTIDE SEQUENCE [LARGE SCALE GENOMIC DNA]</scope>
    <source>
        <strain evidence="2 3">DSM 23923</strain>
    </source>
</reference>
<feature type="transmembrane region" description="Helical" evidence="1">
    <location>
        <begin position="83"/>
        <end position="100"/>
    </location>
</feature>
<keyword evidence="1" id="KW-0472">Membrane</keyword>
<comment type="caution">
    <text evidence="2">The sequence shown here is derived from an EMBL/GenBank/DDBJ whole genome shotgun (WGS) entry which is preliminary data.</text>
</comment>
<organism evidence="2 3">
    <name type="scientific">Pelolinea submarina</name>
    <dbReference type="NCBI Taxonomy" id="913107"/>
    <lineage>
        <taxon>Bacteria</taxon>
        <taxon>Bacillati</taxon>
        <taxon>Chloroflexota</taxon>
        <taxon>Anaerolineae</taxon>
        <taxon>Anaerolineales</taxon>
        <taxon>Anaerolineaceae</taxon>
        <taxon>Pelolinea</taxon>
    </lineage>
</organism>
<dbReference type="RefSeq" id="WP_116224136.1">
    <property type="nucleotide sequence ID" value="NZ_AP018437.1"/>
</dbReference>
<feature type="transmembrane region" description="Helical" evidence="1">
    <location>
        <begin position="112"/>
        <end position="130"/>
    </location>
</feature>
<evidence type="ECO:0000313" key="2">
    <source>
        <dbReference type="EMBL" id="REG10988.1"/>
    </source>
</evidence>
<evidence type="ECO:0000313" key="3">
    <source>
        <dbReference type="Proteomes" id="UP000256388"/>
    </source>
</evidence>
<sequence length="132" mass="15044">MIRNLIGIFLVLHGLVHVLYFGQSARYFELQPGMDWPDYSWAFSNILGMDTNRKLAGISLILAALLFVVGGAGLLFKQVWWRPIIIAGSIFSTLIFFLFWNGRFEHLDNSGWIGILINLVLLAALYLKWLTI</sequence>
<keyword evidence="3" id="KW-1185">Reference proteome</keyword>
<name>A0A347ZT06_9CHLR</name>
<accession>A0A347ZT06</accession>
<keyword evidence="1" id="KW-0812">Transmembrane</keyword>
<evidence type="ECO:0008006" key="4">
    <source>
        <dbReference type="Google" id="ProtNLM"/>
    </source>
</evidence>
<evidence type="ECO:0000256" key="1">
    <source>
        <dbReference type="SAM" id="Phobius"/>
    </source>
</evidence>
<feature type="transmembrane region" description="Helical" evidence="1">
    <location>
        <begin position="55"/>
        <end position="76"/>
    </location>
</feature>
<gene>
    <name evidence="2" type="ORF">DFR64_0860</name>
</gene>
<proteinExistence type="predicted"/>